<proteinExistence type="predicted"/>
<sequence>MNKVIKVFLIIICTVSLVSCSRSYNPAKATKRGDIVDIHGKVTNEARLDIFINSVKDKKMDKIRITRYTIEGDPLYFDFTYDGQTIKYKYDNSNDKFGSSDVRSTVCKDFTKTEEAKMINYKLEGCSGKNADIGAGFGFSINKE</sequence>
<dbReference type="AlphaFoldDB" id="A0A6B8RKD2"/>
<accession>A0A6B8RKD2</accession>
<dbReference type="InterPro" id="IPR025372">
    <property type="entry name" value="DUF4362"/>
</dbReference>
<protein>
    <submittedName>
        <fullName evidence="1">DUF4362 domain-containing protein</fullName>
    </submittedName>
</protein>
<dbReference type="Proteomes" id="UP000426246">
    <property type="component" value="Chromosome"/>
</dbReference>
<dbReference type="OrthoDB" id="1912370at2"/>
<dbReference type="Pfam" id="PF14275">
    <property type="entry name" value="DUF4362"/>
    <property type="match status" value="1"/>
</dbReference>
<evidence type="ECO:0000313" key="2">
    <source>
        <dbReference type="Proteomes" id="UP000426246"/>
    </source>
</evidence>
<reference evidence="2" key="1">
    <citation type="submission" date="2018-11" db="EMBL/GenBank/DDBJ databases">
        <title>Complete genome sequence of Paenibacillus sp. ML311-T8.</title>
        <authorList>
            <person name="Nam Y.-D."/>
            <person name="Kang J."/>
            <person name="Chung W.-H."/>
            <person name="Park Y.S."/>
        </authorList>
    </citation>
    <scope>NUCLEOTIDE SEQUENCE [LARGE SCALE GENOMIC DNA]</scope>
    <source>
        <strain evidence="2">ML311-T8</strain>
    </source>
</reference>
<gene>
    <name evidence="1" type="ORF">EHS13_17205</name>
</gene>
<evidence type="ECO:0000313" key="1">
    <source>
        <dbReference type="EMBL" id="QGQ96499.1"/>
    </source>
</evidence>
<name>A0A6B8RKD2_9BACL</name>
<dbReference type="KEGG" id="ppsc:EHS13_17205"/>
<dbReference type="EMBL" id="CP034235">
    <property type="protein sequence ID" value="QGQ96499.1"/>
    <property type="molecule type" value="Genomic_DNA"/>
</dbReference>
<organism evidence="1 2">
    <name type="scientific">Paenibacillus psychroresistens</name>
    <dbReference type="NCBI Taxonomy" id="1778678"/>
    <lineage>
        <taxon>Bacteria</taxon>
        <taxon>Bacillati</taxon>
        <taxon>Bacillota</taxon>
        <taxon>Bacilli</taxon>
        <taxon>Bacillales</taxon>
        <taxon>Paenibacillaceae</taxon>
        <taxon>Paenibacillus</taxon>
    </lineage>
</organism>
<keyword evidence="2" id="KW-1185">Reference proteome</keyword>
<dbReference type="PROSITE" id="PS51257">
    <property type="entry name" value="PROKAR_LIPOPROTEIN"/>
    <property type="match status" value="1"/>
</dbReference>
<dbReference type="RefSeq" id="WP_155701566.1">
    <property type="nucleotide sequence ID" value="NZ_CP034235.1"/>
</dbReference>